<evidence type="ECO:0000313" key="2">
    <source>
        <dbReference type="EMBL" id="KAG5471069.1"/>
    </source>
</evidence>
<keyword evidence="3" id="KW-1185">Reference proteome</keyword>
<dbReference type="KEGG" id="lenr:94169646"/>
<protein>
    <recommendedName>
        <fullName evidence="4">Mitochondrial edited mRNA stability factor 1</fullName>
    </recommendedName>
</protein>
<evidence type="ECO:0000313" key="3">
    <source>
        <dbReference type="Proteomes" id="UP000674179"/>
    </source>
</evidence>
<dbReference type="Gene3D" id="3.90.79.10">
    <property type="entry name" value="Nucleoside Triphosphate Pyrophosphohydrolase"/>
    <property type="match status" value="1"/>
</dbReference>
<organism evidence="2 3">
    <name type="scientific">Leishmania enriettii</name>
    <dbReference type="NCBI Taxonomy" id="5663"/>
    <lineage>
        <taxon>Eukaryota</taxon>
        <taxon>Discoba</taxon>
        <taxon>Euglenozoa</taxon>
        <taxon>Kinetoplastea</taxon>
        <taxon>Metakinetoplastina</taxon>
        <taxon>Trypanosomatida</taxon>
        <taxon>Trypanosomatidae</taxon>
        <taxon>Leishmaniinae</taxon>
        <taxon>Leishmania</taxon>
    </lineage>
</organism>
<proteinExistence type="predicted"/>
<evidence type="ECO:0008006" key="4">
    <source>
        <dbReference type="Google" id="ProtNLM"/>
    </source>
</evidence>
<dbReference type="SUPFAM" id="SSF55811">
    <property type="entry name" value="Nudix"/>
    <property type="match status" value="1"/>
</dbReference>
<feature type="region of interest" description="Disordered" evidence="1">
    <location>
        <begin position="436"/>
        <end position="480"/>
    </location>
</feature>
<dbReference type="Proteomes" id="UP000674179">
    <property type="component" value="Chromosome 32"/>
</dbReference>
<dbReference type="RefSeq" id="XP_067690239.1">
    <property type="nucleotide sequence ID" value="XM_067834136.1"/>
</dbReference>
<gene>
    <name evidence="2" type="ORF">CUR178_02376</name>
</gene>
<sequence length="480" mass="52452">MEFTGPLLHCSRMRALVAPIHAGSSSLRWVKASSSLMSGLTGVEAAASSAWASTSGIRCSAAAHKVSCRWQSTGDGYSHVTDDTSGLQSELSHALAGEGNLAMDAMLSQPLVKADLQTPSARIRLDKIERPPGRFDLLTNSLVYQWQTTAALARKVTGPMREWASELKYRTGVHLEVEPTNPARLDLPEAEGGYASADDVELTVYLFGSERGIFNCRQLMETALDQDPAYVRLAVFRRKPGTGGSADGAVAPRPDEDVEWLLLRRINRDLRPPDIPPISLKTPGKWTLLYEHYKEAAIRTLWEETGITVKAGNVYPTAVLCQDNPVFYWRVPVHYFLAEVPYDVEVLGPQVGLNTYMHHWDSSLLRQSPDPIDRAWAQLADPETGCAWMKKPMIDELQRPLRGANYMATRYTPPPYSELNDILGFEVPAEATRESSAVESALSAATTAEGVQAQHDAKESAATAPSTDADASSSSGKPSL</sequence>
<evidence type="ECO:0000256" key="1">
    <source>
        <dbReference type="SAM" id="MobiDB-lite"/>
    </source>
</evidence>
<reference evidence="2 3" key="1">
    <citation type="submission" date="2021-02" db="EMBL/GenBank/DDBJ databases">
        <title>Leishmania (Mundinia) enrietti genome sequencing and assembly.</title>
        <authorList>
            <person name="Almutairi H."/>
            <person name="Gatherer D."/>
        </authorList>
    </citation>
    <scope>NUCLEOTIDE SEQUENCE [LARGE SCALE GENOMIC DNA]</scope>
    <source>
        <strain evidence="2">CUR178</strain>
    </source>
</reference>
<comment type="caution">
    <text evidence="2">The sequence shown here is derived from an EMBL/GenBank/DDBJ whole genome shotgun (WGS) entry which is preliminary data.</text>
</comment>
<accession>A0A836GF81</accession>
<dbReference type="GeneID" id="94169646"/>
<dbReference type="EMBL" id="JAFHKP010000032">
    <property type="protein sequence ID" value="KAG5471069.1"/>
    <property type="molecule type" value="Genomic_DNA"/>
</dbReference>
<feature type="compositionally biased region" description="Low complexity" evidence="1">
    <location>
        <begin position="436"/>
        <end position="449"/>
    </location>
</feature>
<dbReference type="InterPro" id="IPR015797">
    <property type="entry name" value="NUDIX_hydrolase-like_dom_sf"/>
</dbReference>
<dbReference type="OrthoDB" id="271126at2759"/>
<name>A0A836GF81_LEIEN</name>
<dbReference type="AlphaFoldDB" id="A0A836GF81"/>
<feature type="compositionally biased region" description="Low complexity" evidence="1">
    <location>
        <begin position="460"/>
        <end position="480"/>
    </location>
</feature>